<reference evidence="3" key="3">
    <citation type="submission" date="2025-09" db="UniProtKB">
        <authorList>
            <consortium name="Ensembl"/>
        </authorList>
    </citation>
    <scope>IDENTIFICATION</scope>
    <source>
        <strain evidence="3">Brown Norway</strain>
    </source>
</reference>
<dbReference type="Pfam" id="PF17291">
    <property type="entry name" value="M60-like_N"/>
    <property type="match status" value="1"/>
</dbReference>
<dbReference type="InterPro" id="IPR042279">
    <property type="entry name" value="Pep_M60_3"/>
</dbReference>
<dbReference type="InterPro" id="IPR051244">
    <property type="entry name" value="TCAF"/>
</dbReference>
<dbReference type="PANTHER" id="PTHR15730">
    <property type="entry name" value="EXPERIMENTAL AUTOIMMUNE PROSTATITIS ANTIGEN 2-RELATED"/>
    <property type="match status" value="1"/>
</dbReference>
<dbReference type="InterPro" id="IPR029062">
    <property type="entry name" value="Class_I_gatase-like"/>
</dbReference>
<feature type="domain" description="Peptidase M60" evidence="2">
    <location>
        <begin position="543"/>
        <end position="842"/>
    </location>
</feature>
<dbReference type="AlphaFoldDB" id="A0A8I6AM73"/>
<name>A0A8I6AM73_RAT</name>
<accession>A0A8I6AM73</accession>
<dbReference type="SMART" id="SM01276">
    <property type="entry name" value="M60-like"/>
    <property type="match status" value="1"/>
</dbReference>
<reference evidence="3" key="1">
    <citation type="submission" date="2024-01" db="EMBL/GenBank/DDBJ databases">
        <title>GRCr8: a new rat reference genome assembly contstructed from accurate long reads and long range scaffolding.</title>
        <authorList>
            <person name="Doris P.A."/>
            <person name="Kalbfleisch T."/>
            <person name="Li K."/>
            <person name="Howe K."/>
            <person name="Wood J."/>
        </authorList>
    </citation>
    <scope>NUCLEOTIDE SEQUENCE [LARGE SCALE GENOMIC DNA]</scope>
    <source>
        <strain evidence="3">Brown Norway</strain>
    </source>
</reference>
<dbReference type="Gene3D" id="3.40.390.80">
    <property type="entry name" value="Peptidase M60, enhancin-like domain 2"/>
    <property type="match status" value="1"/>
</dbReference>
<protein>
    <submittedName>
        <fullName evidence="3">TRPM8 channel associated factor 2C</fullName>
    </submittedName>
</protein>
<evidence type="ECO:0000259" key="2">
    <source>
        <dbReference type="PROSITE" id="PS51723"/>
    </source>
</evidence>
<gene>
    <name evidence="5" type="primary">Tcaf2c</name>
    <name evidence="3" type="synonym">LOC134486765</name>
</gene>
<dbReference type="Ensembl" id="ENSRNOT00000098090.2">
    <property type="protein sequence ID" value="ENSRNOP00000096650.2"/>
    <property type="gene ID" value="ENSRNOG00000066894.2"/>
</dbReference>
<evidence type="ECO:0000313" key="5">
    <source>
        <dbReference type="RGD" id="1591778"/>
    </source>
</evidence>
<dbReference type="RGD" id="402155632">
    <property type="gene designation" value="LOC134486765"/>
</dbReference>
<dbReference type="AGR" id="RGD:1591778"/>
<evidence type="ECO:0000256" key="1">
    <source>
        <dbReference type="ARBA" id="ARBA00009770"/>
    </source>
</evidence>
<dbReference type="Pfam" id="PF13402">
    <property type="entry name" value="Peptidase_M60"/>
    <property type="match status" value="1"/>
</dbReference>
<dbReference type="SUPFAM" id="SSF52317">
    <property type="entry name" value="Class I glutamine amidotransferase-like"/>
    <property type="match status" value="1"/>
</dbReference>
<dbReference type="PANTHER" id="PTHR15730:SF4">
    <property type="entry name" value="TRPM8 CHANNEL-ASSOCIATED FACTOR 2"/>
    <property type="match status" value="1"/>
</dbReference>
<dbReference type="InterPro" id="IPR031161">
    <property type="entry name" value="Peptidase_M60_dom"/>
</dbReference>
<comment type="similarity">
    <text evidence="1">Belongs to the TCAF family.</text>
</comment>
<proteinExistence type="inferred from homology"/>
<evidence type="ECO:0000313" key="3">
    <source>
        <dbReference type="Ensembl" id="ENSRNOP00000096650.2"/>
    </source>
</evidence>
<dbReference type="Proteomes" id="UP000002494">
    <property type="component" value="Chromosome 4"/>
</dbReference>
<keyword evidence="4" id="KW-1185">Reference proteome</keyword>
<organism evidence="3 4">
    <name type="scientific">Rattus norvegicus</name>
    <name type="common">Rat</name>
    <dbReference type="NCBI Taxonomy" id="10116"/>
    <lineage>
        <taxon>Eukaryota</taxon>
        <taxon>Metazoa</taxon>
        <taxon>Chordata</taxon>
        <taxon>Craniata</taxon>
        <taxon>Vertebrata</taxon>
        <taxon>Euteleostomi</taxon>
        <taxon>Mammalia</taxon>
        <taxon>Eutheria</taxon>
        <taxon>Euarchontoglires</taxon>
        <taxon>Glires</taxon>
        <taxon>Rodentia</taxon>
        <taxon>Myomorpha</taxon>
        <taxon>Muroidea</taxon>
        <taxon>Muridae</taxon>
        <taxon>Murinae</taxon>
        <taxon>Rattus</taxon>
    </lineage>
</organism>
<evidence type="ECO:0000313" key="4">
    <source>
        <dbReference type="Proteomes" id="UP000002494"/>
    </source>
</evidence>
<reference evidence="3" key="2">
    <citation type="submission" date="2025-08" db="UniProtKB">
        <authorList>
            <consortium name="Ensembl"/>
        </authorList>
    </citation>
    <scope>IDENTIFICATION</scope>
    <source>
        <strain evidence="3">Brown Norway</strain>
    </source>
</reference>
<dbReference type="GeneTree" id="ENSGT00390000017365"/>
<sequence length="953" mass="104929">MATTPDAAFEALMNGVTSWDLPKEFTPSELLLIGEAAFPVMVNDKGQVLIAASFYGQGRLVVLSHEGYLLHAGLAPFLLNAVSWLCPSPEAPIAVHSSLASLVNILRDSGVNALVQPEPGEALGVFCIDAYNDTLTEKLVQFVKHGGGLLIGGQACNWASQQGSDKVLFSFPGNQVTSVAGVYFTDVYGGINRFKVSKKVPKIPLHIRCWEELRRDQEQLLDGISMLDIRTGGVPSQLLVHGSLAFPVGLDNSFLSCFLAAARYGCGRVVLAAHEAMLCAPKMEPFLLNAIRWLSRDQGKTIGVNKSLKNLNSLLLKHGVKCSLESHLTSDMGVYCCVAYSDQDAKKIQEFVAEGGGLLIGGQSWWWASQNQGSSALRSFPGNVVLNPFGLSILPQTISPGCFPVLPIDIRNYHFRRALSEFQAMVNHKGGNLEKKYFGKLGVDGAGFLQIPAKGVPAYISVHRILRKMLRQAGLPAVSKNNPVSSQSCEAALLCLATELAHSGTDCSQIAHNHGTQTCSSDLCSSEHPITVEINGTNTGDSDVWMSTGLYLLEGQSTEISLSEPAASAGLKVQIGCHTDNLSHARQLFRAPVVTYQCCMDRTQRSVSCLWGGLLYIIVPKGCQLGPVSVTITKAVPAPYYKLGKTSLEEWKSCMQKNLGPWGELATDSVILTVPTESLKNLEDPAPLLQLWDEIMKAVAKLAAQPFPFERPERIVTDVQISNGWMHSGYPIMCHVESVQELVSLADIRSKGLWGPIHELGHNQQRSGWEFRPHTTEATCNLWSVYVHETVLGIPRAQAHPQLKPEEREKRIKEHLQKGAPLSDWKVWTALETYLQLQEVFGWEPFMNLFAEYQCIVHIPKDNESKMNLWLKLFSEKVQKNLVPFFEAWGWPIQKPVAEALACFPSWQDHPLKIHSFVLEGTWPWEKNLNQGNSFSKLVIIFIVMGGRAYVSV</sequence>
<dbReference type="Gene3D" id="1.10.390.30">
    <property type="entry name" value="Peptidase M60, enhancin-like domain 3"/>
    <property type="match status" value="1"/>
</dbReference>
<dbReference type="InterPro" id="IPR035423">
    <property type="entry name" value="M60-like_N"/>
</dbReference>
<dbReference type="RGD" id="1591778">
    <property type="gene designation" value="Tcaf2c"/>
</dbReference>
<dbReference type="PROSITE" id="PS51723">
    <property type="entry name" value="PEPTIDASE_M60"/>
    <property type="match status" value="1"/>
</dbReference>